<gene>
    <name evidence="2" type="ORF">PECAL_5P09080</name>
</gene>
<evidence type="ECO:0000313" key="3">
    <source>
        <dbReference type="Proteomes" id="UP000789595"/>
    </source>
</evidence>
<keyword evidence="3" id="KW-1185">Reference proteome</keyword>
<proteinExistence type="predicted"/>
<feature type="compositionally biased region" description="Basic and acidic residues" evidence="1">
    <location>
        <begin position="287"/>
        <end position="315"/>
    </location>
</feature>
<feature type="region of interest" description="Disordered" evidence="1">
    <location>
        <begin position="281"/>
        <end position="334"/>
    </location>
</feature>
<accession>A0A8J2SZ90</accession>
<comment type="caution">
    <text evidence="2">The sequence shown here is derived from an EMBL/GenBank/DDBJ whole genome shotgun (WGS) entry which is preliminary data.</text>
</comment>
<feature type="compositionally biased region" description="Basic and acidic residues" evidence="1">
    <location>
        <begin position="247"/>
        <end position="264"/>
    </location>
</feature>
<dbReference type="EMBL" id="CAKKNE010000005">
    <property type="protein sequence ID" value="CAH0376334.1"/>
    <property type="molecule type" value="Genomic_DNA"/>
</dbReference>
<evidence type="ECO:0000313" key="2">
    <source>
        <dbReference type="EMBL" id="CAH0376334.1"/>
    </source>
</evidence>
<organism evidence="2 3">
    <name type="scientific">Pelagomonas calceolata</name>
    <dbReference type="NCBI Taxonomy" id="35677"/>
    <lineage>
        <taxon>Eukaryota</taxon>
        <taxon>Sar</taxon>
        <taxon>Stramenopiles</taxon>
        <taxon>Ochrophyta</taxon>
        <taxon>Pelagophyceae</taxon>
        <taxon>Pelagomonadales</taxon>
        <taxon>Pelagomonadaceae</taxon>
        <taxon>Pelagomonas</taxon>
    </lineage>
</organism>
<evidence type="ECO:0000256" key="1">
    <source>
        <dbReference type="SAM" id="MobiDB-lite"/>
    </source>
</evidence>
<reference evidence="2" key="1">
    <citation type="submission" date="2021-11" db="EMBL/GenBank/DDBJ databases">
        <authorList>
            <consortium name="Genoscope - CEA"/>
            <person name="William W."/>
        </authorList>
    </citation>
    <scope>NUCLEOTIDE SEQUENCE</scope>
</reference>
<dbReference type="Proteomes" id="UP000789595">
    <property type="component" value="Unassembled WGS sequence"/>
</dbReference>
<feature type="region of interest" description="Disordered" evidence="1">
    <location>
        <begin position="241"/>
        <end position="264"/>
    </location>
</feature>
<feature type="non-terminal residue" evidence="2">
    <location>
        <position position="1"/>
    </location>
</feature>
<sequence length="334" mass="36296">SLRDLLEPGPHAAVVLLERAARAPRVVLVDDVERFAARGRERAARVDVRPVVVAHGHAVDAVRDRLDAVAVEAGLREHAVPCEVQQPLVALPRAARARVRRDAAHEVRRGAARAEEDAAVRVDAAEGLLDALERRVEARALEHAPPEVAPALVGVVAAVAEEEQGRGGVAPQQLEGVPLEEDVGAVRDEHARHRGRQRPQARRVPHVPQAVAPEAPVRAPQLHAAVGPRADLEDVQARVARGSPPQDRVHHLPRRRDDADEGVGVRHAEAAHRDLAAAPVARQRVAPRRDRGVREADDEERLVGRRAGEREEGCPRYRSHATSTAGERRPRAAQ</sequence>
<protein>
    <submittedName>
        <fullName evidence="2">Uncharacterized protein</fullName>
    </submittedName>
</protein>
<name>A0A8J2SZ90_9STRA</name>
<dbReference type="AlphaFoldDB" id="A0A8J2SZ90"/>